<feature type="compositionally biased region" description="Basic residues" evidence="1">
    <location>
        <begin position="90"/>
        <end position="117"/>
    </location>
</feature>
<evidence type="ECO:0000256" key="1">
    <source>
        <dbReference type="SAM" id="MobiDB-lite"/>
    </source>
</evidence>
<feature type="compositionally biased region" description="Basic and acidic residues" evidence="1">
    <location>
        <begin position="38"/>
        <end position="55"/>
    </location>
</feature>
<comment type="caution">
    <text evidence="2">The sequence shown here is derived from an EMBL/GenBank/DDBJ whole genome shotgun (WGS) entry which is preliminary data.</text>
</comment>
<feature type="region of interest" description="Disordered" evidence="1">
    <location>
        <begin position="1"/>
        <end position="125"/>
    </location>
</feature>
<reference evidence="2" key="1">
    <citation type="submission" date="2019-08" db="EMBL/GenBank/DDBJ databases">
        <authorList>
            <person name="Kucharzyk K."/>
            <person name="Murdoch R.W."/>
            <person name="Higgins S."/>
            <person name="Loffler F."/>
        </authorList>
    </citation>
    <scope>NUCLEOTIDE SEQUENCE</scope>
</reference>
<organism evidence="2">
    <name type="scientific">bioreactor metagenome</name>
    <dbReference type="NCBI Taxonomy" id="1076179"/>
    <lineage>
        <taxon>unclassified sequences</taxon>
        <taxon>metagenomes</taxon>
        <taxon>ecological metagenomes</taxon>
    </lineage>
</organism>
<dbReference type="AlphaFoldDB" id="A0A645E5J0"/>
<name>A0A645E5J0_9ZZZZ</name>
<proteinExistence type="predicted"/>
<evidence type="ECO:0000313" key="2">
    <source>
        <dbReference type="EMBL" id="MPM96776.1"/>
    </source>
</evidence>
<feature type="compositionally biased region" description="Basic and acidic residues" evidence="1">
    <location>
        <begin position="8"/>
        <end position="28"/>
    </location>
</feature>
<accession>A0A645E5J0</accession>
<gene>
    <name evidence="2" type="ORF">SDC9_143941</name>
</gene>
<protein>
    <submittedName>
        <fullName evidence="2">Uncharacterized protein</fullName>
    </submittedName>
</protein>
<dbReference type="EMBL" id="VSSQ01043122">
    <property type="protein sequence ID" value="MPM96776.1"/>
    <property type="molecule type" value="Genomic_DNA"/>
</dbReference>
<sequence>MARRGKRPREEGIALRDGCPDLRGDTNGRHAQCPRLGNGREREETDRRDRADRPREGRRRAGSADEPDGDRVVRQHKAGMDQPDDERGRKPLHGPRVHRDLGKRRGHPGRRERRHIGRGSQRNELRQASRFLRRALLLDQGRRYLRERLAVERRGGCIWGLRAGITPGHGGLDVREQRIPPGDSGGP</sequence>